<protein>
    <submittedName>
        <fullName evidence="1">Uncharacterized protein</fullName>
    </submittedName>
</protein>
<proteinExistence type="predicted"/>
<sequence>MNEGKPVSRKARNEVEQFLGLAGSQLFFAEAALFDLQVSAQSIREHTHAERMRRKKTIYLLSELREAAFFAWDLNAEIYKKSFESKEEVLADMCARLGWNYTGPSGSSNSDQDLETGDGVDAGEVTIPRRESIPMANGPLMSLHEPSAGEKLIMKARYHLDLALKDMQTALDLDCGVMHITNQDRTEIAAIMRQVAETLQALS</sequence>
<dbReference type="RefSeq" id="WP_069963209.1">
    <property type="nucleotide sequence ID" value="NZ_CP016094.1"/>
</dbReference>
<dbReference type="OrthoDB" id="9794556at2"/>
<dbReference type="KEGG" id="obg:Verru16b_03216"/>
<gene>
    <name evidence="1" type="ORF">Verru16b_03216</name>
</gene>
<evidence type="ECO:0000313" key="2">
    <source>
        <dbReference type="Proteomes" id="UP000095228"/>
    </source>
</evidence>
<dbReference type="EMBL" id="CP016094">
    <property type="protein sequence ID" value="AOS46120.1"/>
    <property type="molecule type" value="Genomic_DNA"/>
</dbReference>
<organism evidence="1 2">
    <name type="scientific">Lacunisphaera limnophila</name>
    <dbReference type="NCBI Taxonomy" id="1838286"/>
    <lineage>
        <taxon>Bacteria</taxon>
        <taxon>Pseudomonadati</taxon>
        <taxon>Verrucomicrobiota</taxon>
        <taxon>Opitutia</taxon>
        <taxon>Opitutales</taxon>
        <taxon>Opitutaceae</taxon>
        <taxon>Lacunisphaera</taxon>
    </lineage>
</organism>
<keyword evidence="2" id="KW-1185">Reference proteome</keyword>
<evidence type="ECO:0000313" key="1">
    <source>
        <dbReference type="EMBL" id="AOS46120.1"/>
    </source>
</evidence>
<name>A0A1D8AYZ9_9BACT</name>
<reference evidence="1 2" key="1">
    <citation type="submission" date="2016-06" db="EMBL/GenBank/DDBJ databases">
        <title>Three novel species with peptidoglycan cell walls form the new genus Lacunisphaera gen. nov. in the family Opitutaceae of the verrucomicrobial subdivision 4.</title>
        <authorList>
            <person name="Rast P."/>
            <person name="Gloeckner I."/>
            <person name="Jogler M."/>
            <person name="Boedeker C."/>
            <person name="Jeske O."/>
            <person name="Wiegand S."/>
            <person name="Reinhardt R."/>
            <person name="Schumann P."/>
            <person name="Rohde M."/>
            <person name="Spring S."/>
            <person name="Gloeckner F.O."/>
            <person name="Jogler C."/>
        </authorList>
    </citation>
    <scope>NUCLEOTIDE SEQUENCE [LARGE SCALE GENOMIC DNA]</scope>
    <source>
        <strain evidence="1 2">IG16b</strain>
    </source>
</reference>
<dbReference type="AlphaFoldDB" id="A0A1D8AYZ9"/>
<dbReference type="Proteomes" id="UP000095228">
    <property type="component" value="Chromosome"/>
</dbReference>
<accession>A0A1D8AYZ9</accession>